<accession>A0A9D2QCS6</accession>
<dbReference type="AlphaFoldDB" id="A0A9D2QCS6"/>
<dbReference type="InterPro" id="IPR021338">
    <property type="entry name" value="DUF2953"/>
</dbReference>
<name>A0A9D2QCS6_9FIRM</name>
<reference evidence="3" key="1">
    <citation type="journal article" date="2021" name="PeerJ">
        <title>Extensive microbial diversity within the chicken gut microbiome revealed by metagenomics and culture.</title>
        <authorList>
            <person name="Gilroy R."/>
            <person name="Ravi A."/>
            <person name="Getino M."/>
            <person name="Pursley I."/>
            <person name="Horton D.L."/>
            <person name="Alikhan N.F."/>
            <person name="Baker D."/>
            <person name="Gharbi K."/>
            <person name="Hall N."/>
            <person name="Watson M."/>
            <person name="Adriaenssens E.M."/>
            <person name="Foster-Nyarko E."/>
            <person name="Jarju S."/>
            <person name="Secka A."/>
            <person name="Antonio M."/>
            <person name="Oren A."/>
            <person name="Chaudhuri R.R."/>
            <person name="La Ragione R."/>
            <person name="Hildebrand F."/>
            <person name="Pallen M.J."/>
        </authorList>
    </citation>
    <scope>NUCLEOTIDE SEQUENCE</scope>
    <source>
        <strain evidence="3">CHK196-7946</strain>
    </source>
</reference>
<sequence>MLHIILLILKIIGFLILGILALILLLTAVILLAPFAYRLDFSIDNSLESAKGRIRFHWLMRLISGEVRYEGGSFDWHMRAAWKKFGDETDGADGKDADATVAADNAHISEQDDRAGKAASEKAAVGVAEEVSQEEAAKEAENTLEKPAHKADSPLKSGPDPDIRSITAGKNTSKSRTDRTERKKISGIYEKLKKIPEKIKYTFRRICDKIRSLKKKKDRIEAFLRNSTHQNAFSRLIRELKRLLHFLKPSAASMDLEFGFSDPAYTGYTLAGISMIYPMIGEHAQIRPDFEHKVLRGNVFIKGKIRILYGLIFAWNMFWDKNVRATYRHIRKFRL</sequence>
<evidence type="ECO:0000256" key="1">
    <source>
        <dbReference type="SAM" id="MobiDB-lite"/>
    </source>
</evidence>
<evidence type="ECO:0000256" key="2">
    <source>
        <dbReference type="SAM" id="Phobius"/>
    </source>
</evidence>
<organism evidence="3 4">
    <name type="scientific">Candidatus Mediterraneibacter faecavium</name>
    <dbReference type="NCBI Taxonomy" id="2838668"/>
    <lineage>
        <taxon>Bacteria</taxon>
        <taxon>Bacillati</taxon>
        <taxon>Bacillota</taxon>
        <taxon>Clostridia</taxon>
        <taxon>Lachnospirales</taxon>
        <taxon>Lachnospiraceae</taxon>
        <taxon>Mediterraneibacter</taxon>
    </lineage>
</organism>
<dbReference type="Proteomes" id="UP000823902">
    <property type="component" value="Unassembled WGS sequence"/>
</dbReference>
<gene>
    <name evidence="3" type="ORF">H9697_11955</name>
</gene>
<dbReference type="EMBL" id="DWVY01000059">
    <property type="protein sequence ID" value="HJC75632.1"/>
    <property type="molecule type" value="Genomic_DNA"/>
</dbReference>
<reference evidence="3" key="2">
    <citation type="submission" date="2021-04" db="EMBL/GenBank/DDBJ databases">
        <authorList>
            <person name="Gilroy R."/>
        </authorList>
    </citation>
    <scope>NUCLEOTIDE SEQUENCE</scope>
    <source>
        <strain evidence="3">CHK196-7946</strain>
    </source>
</reference>
<evidence type="ECO:0000313" key="3">
    <source>
        <dbReference type="EMBL" id="HJC75632.1"/>
    </source>
</evidence>
<evidence type="ECO:0000313" key="4">
    <source>
        <dbReference type="Proteomes" id="UP000823902"/>
    </source>
</evidence>
<feature type="region of interest" description="Disordered" evidence="1">
    <location>
        <begin position="107"/>
        <end position="182"/>
    </location>
</feature>
<feature type="compositionally biased region" description="Basic and acidic residues" evidence="1">
    <location>
        <begin position="135"/>
        <end position="163"/>
    </location>
</feature>
<keyword evidence="2" id="KW-0472">Membrane</keyword>
<keyword evidence="2" id="KW-1133">Transmembrane helix</keyword>
<protein>
    <submittedName>
        <fullName evidence="3">DUF2953 domain-containing protein</fullName>
    </submittedName>
</protein>
<comment type="caution">
    <text evidence="3">The sequence shown here is derived from an EMBL/GenBank/DDBJ whole genome shotgun (WGS) entry which is preliminary data.</text>
</comment>
<feature type="compositionally biased region" description="Basic and acidic residues" evidence="1">
    <location>
        <begin position="107"/>
        <end position="120"/>
    </location>
</feature>
<keyword evidence="2" id="KW-0812">Transmembrane</keyword>
<dbReference type="Pfam" id="PF11167">
    <property type="entry name" value="DUF2953"/>
    <property type="match status" value="1"/>
</dbReference>
<feature type="transmembrane region" description="Helical" evidence="2">
    <location>
        <begin position="12"/>
        <end position="37"/>
    </location>
</feature>
<proteinExistence type="predicted"/>